<gene>
    <name evidence="5" type="primary">ZNF483</name>
</gene>
<protein>
    <recommendedName>
        <fullName evidence="4">SCAN box domain-containing protein</fullName>
    </recommendedName>
</protein>
<evidence type="ECO:0000259" key="4">
    <source>
        <dbReference type="PROSITE" id="PS50804"/>
    </source>
</evidence>
<dbReference type="PANTHER" id="PTHR45935:SF29">
    <property type="entry name" value="SCAN BOX DOMAIN-CONTAINING PROTEIN"/>
    <property type="match status" value="1"/>
</dbReference>
<organism evidence="5 6">
    <name type="scientific">Felis catus</name>
    <name type="common">Cat</name>
    <name type="synonym">Felis silvestris catus</name>
    <dbReference type="NCBI Taxonomy" id="9685"/>
    <lineage>
        <taxon>Eukaryota</taxon>
        <taxon>Metazoa</taxon>
        <taxon>Chordata</taxon>
        <taxon>Craniata</taxon>
        <taxon>Vertebrata</taxon>
        <taxon>Euteleostomi</taxon>
        <taxon>Mammalia</taxon>
        <taxon>Eutheria</taxon>
        <taxon>Laurasiatheria</taxon>
        <taxon>Carnivora</taxon>
        <taxon>Feliformia</taxon>
        <taxon>Felidae</taxon>
        <taxon>Felinae</taxon>
        <taxon>Felis</taxon>
    </lineage>
</organism>
<evidence type="ECO:0000256" key="3">
    <source>
        <dbReference type="SAM" id="MobiDB-lite"/>
    </source>
</evidence>
<dbReference type="CDD" id="cd07936">
    <property type="entry name" value="SCAN"/>
    <property type="match status" value="1"/>
</dbReference>
<feature type="region of interest" description="Disordered" evidence="3">
    <location>
        <begin position="1"/>
        <end position="33"/>
    </location>
</feature>
<dbReference type="InterPro" id="IPR050916">
    <property type="entry name" value="SCAN-C2H2_zinc_finger"/>
</dbReference>
<reference evidence="5" key="2">
    <citation type="submission" date="2025-08" db="UniProtKB">
        <authorList>
            <consortium name="Ensembl"/>
        </authorList>
    </citation>
    <scope>IDENTIFICATION</scope>
    <source>
        <strain evidence="5">breed Abyssinian</strain>
    </source>
</reference>
<dbReference type="GeneTree" id="ENSGT00940000162615"/>
<dbReference type="PANTHER" id="PTHR45935">
    <property type="entry name" value="PROTEIN ZBED8-RELATED"/>
    <property type="match status" value="1"/>
</dbReference>
<keyword evidence="1 2" id="KW-0539">Nucleus</keyword>
<feature type="domain" description="SCAN box" evidence="4">
    <location>
        <begin position="43"/>
        <end position="125"/>
    </location>
</feature>
<dbReference type="InterPro" id="IPR038269">
    <property type="entry name" value="SCAN_sf"/>
</dbReference>
<comment type="subcellular location">
    <subcellularLocation>
        <location evidence="2">Nucleus</location>
    </subcellularLocation>
</comment>
<name>A0ABI7WGA9_FELCA</name>
<dbReference type="Gene3D" id="1.10.4020.10">
    <property type="entry name" value="DNA breaking-rejoining enzymes"/>
    <property type="match status" value="1"/>
</dbReference>
<evidence type="ECO:0000313" key="5">
    <source>
        <dbReference type="Ensembl" id="ENSFCTP00005009261.1"/>
    </source>
</evidence>
<dbReference type="InterPro" id="IPR003309">
    <property type="entry name" value="SCAN_dom"/>
</dbReference>
<dbReference type="SUPFAM" id="SSF47353">
    <property type="entry name" value="Retrovirus capsid dimerization domain-like"/>
    <property type="match status" value="1"/>
</dbReference>
<dbReference type="PROSITE" id="PS50804">
    <property type="entry name" value="SCAN_BOX"/>
    <property type="match status" value="1"/>
</dbReference>
<dbReference type="Ensembl" id="ENSFCTT00005014087.1">
    <property type="protein sequence ID" value="ENSFCTP00005009261.1"/>
    <property type="gene ID" value="ENSFCTG00005005143.1"/>
</dbReference>
<evidence type="ECO:0000256" key="1">
    <source>
        <dbReference type="ARBA" id="ARBA00023242"/>
    </source>
</evidence>
<reference evidence="5 6" key="1">
    <citation type="submission" date="2021-02" db="EMBL/GenBank/DDBJ databases">
        <title>Safari Cat Assemblies.</title>
        <authorList>
            <person name="Bredemeyer K.R."/>
            <person name="Murphy W.J."/>
        </authorList>
    </citation>
    <scope>NUCLEOTIDE SEQUENCE [LARGE SCALE GENOMIC DNA]</scope>
</reference>
<sequence>MTAISPDPQTLASSEPNKVLRMDTPGDQEAIRRGDATDPETFRQRFRWFCYSEVAGPRKALNQLWELCIQWLRPDIHTKEQILELLVFEQFLTILPGEIRIWVKSQRPESSEEVVTLIEDLTQTLEEKEGENHRWWEEKGVISSRCESKLLQRKQLIAKIGVQVWGWDWVWISLTFDCRILGKLCNLSELSFLFNL</sequence>
<evidence type="ECO:0000256" key="2">
    <source>
        <dbReference type="PROSITE-ProRule" id="PRU00187"/>
    </source>
</evidence>
<dbReference type="Pfam" id="PF02023">
    <property type="entry name" value="SCAN"/>
    <property type="match status" value="1"/>
</dbReference>
<accession>A0ABI7WGA9</accession>
<reference evidence="5" key="3">
    <citation type="submission" date="2025-09" db="UniProtKB">
        <authorList>
            <consortium name="Ensembl"/>
        </authorList>
    </citation>
    <scope>IDENTIFICATION</scope>
    <source>
        <strain evidence="5">breed Abyssinian</strain>
    </source>
</reference>
<evidence type="ECO:0000313" key="6">
    <source>
        <dbReference type="Proteomes" id="UP000823872"/>
    </source>
</evidence>
<feature type="compositionally biased region" description="Polar residues" evidence="3">
    <location>
        <begin position="7"/>
        <end position="16"/>
    </location>
</feature>
<keyword evidence="6" id="KW-1185">Reference proteome</keyword>
<dbReference type="Proteomes" id="UP000823872">
    <property type="component" value="Chromosome D4"/>
</dbReference>
<dbReference type="SMART" id="SM00431">
    <property type="entry name" value="SCAN"/>
    <property type="match status" value="1"/>
</dbReference>
<proteinExistence type="predicted"/>